<name>A0A7J7NS93_9MAGN</name>
<dbReference type="EMBL" id="JACGCM010000615">
    <property type="protein sequence ID" value="KAF6170077.1"/>
    <property type="molecule type" value="Genomic_DNA"/>
</dbReference>
<keyword evidence="2" id="KW-1185">Reference proteome</keyword>
<feature type="non-terminal residue" evidence="1">
    <location>
        <position position="79"/>
    </location>
</feature>
<organism evidence="1 2">
    <name type="scientific">Kingdonia uniflora</name>
    <dbReference type="NCBI Taxonomy" id="39325"/>
    <lineage>
        <taxon>Eukaryota</taxon>
        <taxon>Viridiplantae</taxon>
        <taxon>Streptophyta</taxon>
        <taxon>Embryophyta</taxon>
        <taxon>Tracheophyta</taxon>
        <taxon>Spermatophyta</taxon>
        <taxon>Magnoliopsida</taxon>
        <taxon>Ranunculales</taxon>
        <taxon>Circaeasteraceae</taxon>
        <taxon>Kingdonia</taxon>
    </lineage>
</organism>
<evidence type="ECO:0000313" key="2">
    <source>
        <dbReference type="Proteomes" id="UP000541444"/>
    </source>
</evidence>
<accession>A0A7J7NS93</accession>
<evidence type="ECO:0000313" key="1">
    <source>
        <dbReference type="EMBL" id="KAF6170077.1"/>
    </source>
</evidence>
<sequence>STFFLVKTNSLEGLPQRLHLYNIYYHLGLQEVTEITQTSPLPLQIIPARNPIKKTQETSLELNPRFLFFLSLVCCVIEL</sequence>
<gene>
    <name evidence="1" type="ORF">GIB67_037139</name>
</gene>
<proteinExistence type="predicted"/>
<comment type="caution">
    <text evidence="1">The sequence shown here is derived from an EMBL/GenBank/DDBJ whole genome shotgun (WGS) entry which is preliminary data.</text>
</comment>
<reference evidence="1 2" key="1">
    <citation type="journal article" date="2020" name="IScience">
        <title>Genome Sequencing of the Endangered Kingdonia uniflora (Circaeasteraceae, Ranunculales) Reveals Potential Mechanisms of Evolutionary Specialization.</title>
        <authorList>
            <person name="Sun Y."/>
            <person name="Deng T."/>
            <person name="Zhang A."/>
            <person name="Moore M.J."/>
            <person name="Landis J.B."/>
            <person name="Lin N."/>
            <person name="Zhang H."/>
            <person name="Zhang X."/>
            <person name="Huang J."/>
            <person name="Zhang X."/>
            <person name="Sun H."/>
            <person name="Wang H."/>
        </authorList>
    </citation>
    <scope>NUCLEOTIDE SEQUENCE [LARGE SCALE GENOMIC DNA]</scope>
    <source>
        <strain evidence="1">TB1705</strain>
        <tissue evidence="1">Leaf</tissue>
    </source>
</reference>
<dbReference type="AlphaFoldDB" id="A0A7J7NS93"/>
<dbReference type="Proteomes" id="UP000541444">
    <property type="component" value="Unassembled WGS sequence"/>
</dbReference>
<protein>
    <submittedName>
        <fullName evidence="1">Uncharacterized protein</fullName>
    </submittedName>
</protein>